<keyword evidence="5" id="KW-1185">Reference proteome</keyword>
<dbReference type="STRING" id="330734.ABA45_05385"/>
<proteinExistence type="predicted"/>
<sequence>MVERNSTFSAPLRRYDHNGYSDCRGFRRFLIIALCLLALPAWAQRSSVDARKVFIELSTDKAELYVQEQLLLTVQLYFSNELVSGELSEPVSNNAVIESLGPQQEYARVRGDQRYRMIERRYAVYPQIPGQLSLAPLEFEGSFRGASGRLKILRSSEQLFDLPVKDIPPQFSGSVWLPATGLTLEESGLPNDNRVTSGANLTRQLTLRAKGLPDATLAPFPAQTTPGLRSYPEPAKRATDISAEGLTSILQQASALVPVQAGELRLPEVRVPWWDTASDSEKVAIIPERVLVVAPGSDFNAQAQVQAQAPAVAAVDRKLNEYGDDTDPELDVNDQINTGSGAFWPWLALFMAVGWSITAGSVWRAKRSRYRANKATKSNTGADGSELYKELLAAAGNNNPDTPRLLLRWMNLQYPAKRFQSWRQVAEFCHLPPLTDALTTLERHRYGTEQPLEDNASNISAQLQQAIRELARRPASQAANNGLSPLYPPAIDASQR</sequence>
<name>A0A0H4HZ23_9GAMM</name>
<dbReference type="Pfam" id="PF25607">
    <property type="entry name" value="DUF7939"/>
    <property type="match status" value="1"/>
</dbReference>
<keyword evidence="2" id="KW-0472">Membrane</keyword>
<keyword evidence="2" id="KW-0812">Transmembrane</keyword>
<evidence type="ECO:0000259" key="3">
    <source>
        <dbReference type="Pfam" id="PF25607"/>
    </source>
</evidence>
<keyword evidence="2" id="KW-1133">Transmembrane helix</keyword>
<dbReference type="KEGG" id="mpq:ABA45_05385"/>
<dbReference type="InterPro" id="IPR057699">
    <property type="entry name" value="DUF7939"/>
</dbReference>
<protein>
    <recommendedName>
        <fullName evidence="3">DUF7939 domain-containing protein</fullName>
    </recommendedName>
</protein>
<dbReference type="PANTHER" id="PTHR40940:SF1">
    <property type="entry name" value="PROTEIN BATD"/>
    <property type="match status" value="1"/>
</dbReference>
<dbReference type="EMBL" id="CP011494">
    <property type="protein sequence ID" value="AKO51924.1"/>
    <property type="molecule type" value="Genomic_DNA"/>
</dbReference>
<organism evidence="4 5">
    <name type="scientific">Marinobacter psychrophilus</name>
    <dbReference type="NCBI Taxonomy" id="330734"/>
    <lineage>
        <taxon>Bacteria</taxon>
        <taxon>Pseudomonadati</taxon>
        <taxon>Pseudomonadota</taxon>
        <taxon>Gammaproteobacteria</taxon>
        <taxon>Pseudomonadales</taxon>
        <taxon>Marinobacteraceae</taxon>
        <taxon>Marinobacter</taxon>
    </lineage>
</organism>
<feature type="region of interest" description="Disordered" evidence="1">
    <location>
        <begin position="473"/>
        <end position="496"/>
    </location>
</feature>
<evidence type="ECO:0000256" key="1">
    <source>
        <dbReference type="SAM" id="MobiDB-lite"/>
    </source>
</evidence>
<dbReference type="PANTHER" id="PTHR40940">
    <property type="entry name" value="PROTEIN BATD-RELATED"/>
    <property type="match status" value="1"/>
</dbReference>
<evidence type="ECO:0000256" key="2">
    <source>
        <dbReference type="SAM" id="Phobius"/>
    </source>
</evidence>
<evidence type="ECO:0000313" key="5">
    <source>
        <dbReference type="Proteomes" id="UP000036406"/>
    </source>
</evidence>
<dbReference type="AlphaFoldDB" id="A0A0H4HZ23"/>
<dbReference type="PATRIC" id="fig|330734.3.peg.1139"/>
<evidence type="ECO:0000313" key="4">
    <source>
        <dbReference type="EMBL" id="AKO51924.1"/>
    </source>
</evidence>
<feature type="domain" description="DUF7939" evidence="3">
    <location>
        <begin position="386"/>
        <end position="472"/>
    </location>
</feature>
<gene>
    <name evidence="4" type="ORF">ABA45_05385</name>
</gene>
<dbReference type="RefSeq" id="WP_048384626.1">
    <property type="nucleotide sequence ID" value="NZ_CP011494.1"/>
</dbReference>
<dbReference type="InterPro" id="IPR025738">
    <property type="entry name" value="BatD"/>
</dbReference>
<feature type="transmembrane region" description="Helical" evidence="2">
    <location>
        <begin position="343"/>
        <end position="363"/>
    </location>
</feature>
<dbReference type="Proteomes" id="UP000036406">
    <property type="component" value="Chromosome"/>
</dbReference>
<reference evidence="4 5" key="1">
    <citation type="submission" date="2015-05" db="EMBL/GenBank/DDBJ databases">
        <title>Complete genome of Marinobacter psychrophilus strain 20041T isolated from sea-ice of the Canadian Basin.</title>
        <authorList>
            <person name="Song L."/>
            <person name="Ren L."/>
            <person name="Yu Y."/>
            <person name="Wang X."/>
        </authorList>
    </citation>
    <scope>NUCLEOTIDE SEQUENCE [LARGE SCALE GENOMIC DNA]</scope>
    <source>
        <strain evidence="4 5">20041</strain>
    </source>
</reference>
<accession>A0A0H4HZ23</accession>